<accession>A0A238J4J9</accession>
<reference evidence="12 13" key="1">
    <citation type="submission" date="2017-05" db="EMBL/GenBank/DDBJ databases">
        <authorList>
            <person name="Song R."/>
            <person name="Chenine A.L."/>
            <person name="Ruprecht R.M."/>
        </authorList>
    </citation>
    <scope>NUCLEOTIDE SEQUENCE [LARGE SCALE GENOMIC DNA]</scope>
    <source>
        <strain evidence="12 13">CECT 8489</strain>
    </source>
</reference>
<protein>
    <submittedName>
        <fullName evidence="12">Cytochrome c2</fullName>
    </submittedName>
</protein>
<keyword evidence="4" id="KW-0677">Repeat</keyword>
<evidence type="ECO:0000256" key="8">
    <source>
        <dbReference type="PROSITE-ProRule" id="PRU00023"/>
    </source>
</evidence>
<dbReference type="Gene3D" id="1.10.760.10">
    <property type="entry name" value="Cytochrome c-like domain"/>
    <property type="match status" value="1"/>
</dbReference>
<dbReference type="GO" id="GO:0020037">
    <property type="term" value="F:heme binding"/>
    <property type="evidence" value="ECO:0007669"/>
    <property type="project" value="InterPro"/>
</dbReference>
<dbReference type="PROSITE" id="PS50297">
    <property type="entry name" value="ANK_REP_REGION"/>
    <property type="match status" value="2"/>
</dbReference>
<dbReference type="InterPro" id="IPR009056">
    <property type="entry name" value="Cyt_c-like_dom"/>
</dbReference>
<feature type="repeat" description="ANK" evidence="8">
    <location>
        <begin position="59"/>
        <end position="85"/>
    </location>
</feature>
<dbReference type="PANTHER" id="PTHR24171">
    <property type="entry name" value="ANKYRIN REPEAT DOMAIN-CONTAINING PROTEIN 39-RELATED"/>
    <property type="match status" value="1"/>
</dbReference>
<evidence type="ECO:0000256" key="1">
    <source>
        <dbReference type="ARBA" id="ARBA00022448"/>
    </source>
</evidence>
<dbReference type="InterPro" id="IPR036770">
    <property type="entry name" value="Ankyrin_rpt-contain_sf"/>
</dbReference>
<dbReference type="PROSITE" id="PS50088">
    <property type="entry name" value="ANK_REPEAT"/>
    <property type="match status" value="2"/>
</dbReference>
<evidence type="ECO:0000256" key="2">
    <source>
        <dbReference type="ARBA" id="ARBA00022617"/>
    </source>
</evidence>
<keyword evidence="13" id="KW-1185">Reference proteome</keyword>
<evidence type="ECO:0000256" key="9">
    <source>
        <dbReference type="PROSITE-ProRule" id="PRU00433"/>
    </source>
</evidence>
<feature type="chain" id="PRO_5013008898" evidence="10">
    <location>
        <begin position="24"/>
        <end position="275"/>
    </location>
</feature>
<keyword evidence="3 9" id="KW-0479">Metal-binding</keyword>
<keyword evidence="2 9" id="KW-0349">Heme</keyword>
<dbReference type="OrthoDB" id="8052864at2"/>
<keyword evidence="6 9" id="KW-0408">Iron</keyword>
<evidence type="ECO:0000313" key="13">
    <source>
        <dbReference type="Proteomes" id="UP000201838"/>
    </source>
</evidence>
<feature type="repeat" description="ANK" evidence="8">
    <location>
        <begin position="98"/>
        <end position="130"/>
    </location>
</feature>
<keyword evidence="10" id="KW-0732">Signal</keyword>
<evidence type="ECO:0000259" key="11">
    <source>
        <dbReference type="PROSITE" id="PS51007"/>
    </source>
</evidence>
<evidence type="ECO:0000256" key="10">
    <source>
        <dbReference type="SAM" id="SignalP"/>
    </source>
</evidence>
<sequence>MGQKTAFALVLSALAYLAQSASAEIIHIHAKRGNLEGVLAELDKGVPLEIRSTNMTSDPGVTPLFVAAKFRKIEVVEELLARGADPTIFFTVPRARYTTGTALHHAARFGHLDVVEALLDAGADPASYDRYIATPLHQALRGGHEQVGERLIAAGAPERAFAPAIDGLIATADKERGQVIAMGCEICHGKPSSERQAGDNGPNLWGTLGKAAASDPTFEYSSYLRDAELIWDAETLNHYLYSPYQFLPGTSKIIMGLESDADRAALIAFLATLAD</sequence>
<keyword evidence="5" id="KW-0249">Electron transport</keyword>
<dbReference type="AlphaFoldDB" id="A0A238J4J9"/>
<dbReference type="Pfam" id="PF00023">
    <property type="entry name" value="Ank"/>
    <property type="match status" value="1"/>
</dbReference>
<keyword evidence="1" id="KW-0813">Transport</keyword>
<evidence type="ECO:0000256" key="4">
    <source>
        <dbReference type="ARBA" id="ARBA00022737"/>
    </source>
</evidence>
<dbReference type="GO" id="GO:0046872">
    <property type="term" value="F:metal ion binding"/>
    <property type="evidence" value="ECO:0007669"/>
    <property type="project" value="UniProtKB-KW"/>
</dbReference>
<dbReference type="InterPro" id="IPR002327">
    <property type="entry name" value="Cyt_c_1A/1B"/>
</dbReference>
<dbReference type="SUPFAM" id="SSF48403">
    <property type="entry name" value="Ankyrin repeat"/>
    <property type="match status" value="1"/>
</dbReference>
<keyword evidence="7 8" id="KW-0040">ANK repeat</keyword>
<dbReference type="InterPro" id="IPR036909">
    <property type="entry name" value="Cyt_c-like_dom_sf"/>
</dbReference>
<gene>
    <name evidence="12" type="ORF">BOA8489_03772</name>
</gene>
<evidence type="ECO:0000313" key="12">
    <source>
        <dbReference type="EMBL" id="SMX25628.1"/>
    </source>
</evidence>
<evidence type="ECO:0000256" key="5">
    <source>
        <dbReference type="ARBA" id="ARBA00022982"/>
    </source>
</evidence>
<dbReference type="SUPFAM" id="SSF46626">
    <property type="entry name" value="Cytochrome c"/>
    <property type="match status" value="1"/>
</dbReference>
<evidence type="ECO:0000256" key="3">
    <source>
        <dbReference type="ARBA" id="ARBA00022723"/>
    </source>
</evidence>
<dbReference type="InterPro" id="IPR002110">
    <property type="entry name" value="Ankyrin_rpt"/>
</dbReference>
<evidence type="ECO:0000256" key="7">
    <source>
        <dbReference type="ARBA" id="ARBA00023043"/>
    </source>
</evidence>
<feature type="domain" description="Cytochrome c" evidence="11">
    <location>
        <begin position="172"/>
        <end position="274"/>
    </location>
</feature>
<dbReference type="RefSeq" id="WP_093975814.1">
    <property type="nucleotide sequence ID" value="NZ_FXXQ01000021.1"/>
</dbReference>
<dbReference type="Proteomes" id="UP000201838">
    <property type="component" value="Unassembled WGS sequence"/>
</dbReference>
<dbReference type="GO" id="GO:0009055">
    <property type="term" value="F:electron transfer activity"/>
    <property type="evidence" value="ECO:0007669"/>
    <property type="project" value="InterPro"/>
</dbReference>
<proteinExistence type="predicted"/>
<dbReference type="Pfam" id="PF13637">
    <property type="entry name" value="Ank_4"/>
    <property type="match status" value="1"/>
</dbReference>
<dbReference type="PROSITE" id="PS51007">
    <property type="entry name" value="CYTC"/>
    <property type="match status" value="1"/>
</dbReference>
<name>A0A238J4J9_9RHOB</name>
<dbReference type="PRINTS" id="PR00604">
    <property type="entry name" value="CYTCHRMECIAB"/>
</dbReference>
<evidence type="ECO:0000256" key="6">
    <source>
        <dbReference type="ARBA" id="ARBA00023004"/>
    </source>
</evidence>
<feature type="signal peptide" evidence="10">
    <location>
        <begin position="1"/>
        <end position="23"/>
    </location>
</feature>
<organism evidence="12 13">
    <name type="scientific">Boseongicola aestuarii</name>
    <dbReference type="NCBI Taxonomy" id="1470561"/>
    <lineage>
        <taxon>Bacteria</taxon>
        <taxon>Pseudomonadati</taxon>
        <taxon>Pseudomonadota</taxon>
        <taxon>Alphaproteobacteria</taxon>
        <taxon>Rhodobacterales</taxon>
        <taxon>Paracoccaceae</taxon>
        <taxon>Boseongicola</taxon>
    </lineage>
</organism>
<dbReference type="EMBL" id="FXXQ01000021">
    <property type="protein sequence ID" value="SMX25628.1"/>
    <property type="molecule type" value="Genomic_DNA"/>
</dbReference>
<dbReference type="SMART" id="SM00248">
    <property type="entry name" value="ANK"/>
    <property type="match status" value="3"/>
</dbReference>
<dbReference type="Gene3D" id="1.25.40.20">
    <property type="entry name" value="Ankyrin repeat-containing domain"/>
    <property type="match status" value="1"/>
</dbReference>